<evidence type="ECO:0000259" key="10">
    <source>
        <dbReference type="PROSITE" id="PS50885"/>
    </source>
</evidence>
<evidence type="ECO:0000313" key="11">
    <source>
        <dbReference type="EMBL" id="RED54151.1"/>
    </source>
</evidence>
<evidence type="ECO:0000256" key="2">
    <source>
        <dbReference type="ARBA" id="ARBA00022519"/>
    </source>
</evidence>
<feature type="compositionally biased region" description="Polar residues" evidence="6">
    <location>
        <begin position="254"/>
        <end position="265"/>
    </location>
</feature>
<keyword evidence="2" id="KW-1003">Cell membrane</keyword>
<comment type="caution">
    <text evidence="11">The sequence shown here is derived from an EMBL/GenBank/DDBJ whole genome shotgun (WGS) entry which is preliminary data.</text>
</comment>
<evidence type="ECO:0000256" key="1">
    <source>
        <dbReference type="ARBA" id="ARBA00004429"/>
    </source>
</evidence>
<dbReference type="Proteomes" id="UP000256845">
    <property type="component" value="Unassembled WGS sequence"/>
</dbReference>
<reference evidence="11 12" key="1">
    <citation type="submission" date="2018-07" db="EMBL/GenBank/DDBJ databases">
        <title>Genomic Encyclopedia of Type Strains, Phase III (KMG-III): the genomes of soil and plant-associated and newly described type strains.</title>
        <authorList>
            <person name="Whitman W."/>
        </authorList>
    </citation>
    <scope>NUCLEOTIDE SEQUENCE [LARGE SCALE GENOMIC DNA]</scope>
    <source>
        <strain evidence="11 12">CECT 8488</strain>
    </source>
</reference>
<evidence type="ECO:0000313" key="12">
    <source>
        <dbReference type="Proteomes" id="UP000256845"/>
    </source>
</evidence>
<protein>
    <submittedName>
        <fullName evidence="11">Methyl-accepting chemotaxis protein</fullName>
    </submittedName>
</protein>
<evidence type="ECO:0000256" key="5">
    <source>
        <dbReference type="PROSITE-ProRule" id="PRU00284"/>
    </source>
</evidence>
<accession>A0A3D9HXQ4</accession>
<evidence type="ECO:0000256" key="4">
    <source>
        <dbReference type="ARBA" id="ARBA00029447"/>
    </source>
</evidence>
<evidence type="ECO:0000256" key="3">
    <source>
        <dbReference type="ARBA" id="ARBA00023224"/>
    </source>
</evidence>
<keyword evidence="2" id="KW-0997">Cell inner membrane</keyword>
<organism evidence="11 12">
    <name type="scientific">Aestuariispira insulae</name>
    <dbReference type="NCBI Taxonomy" id="1461337"/>
    <lineage>
        <taxon>Bacteria</taxon>
        <taxon>Pseudomonadati</taxon>
        <taxon>Pseudomonadota</taxon>
        <taxon>Alphaproteobacteria</taxon>
        <taxon>Rhodospirillales</taxon>
        <taxon>Kiloniellaceae</taxon>
        <taxon>Aestuariispira</taxon>
    </lineage>
</organism>
<dbReference type="PROSITE" id="PS50885">
    <property type="entry name" value="HAMP"/>
    <property type="match status" value="1"/>
</dbReference>
<dbReference type="PROSITE" id="PS50111">
    <property type="entry name" value="CHEMOTAXIS_TRANSDUC_2"/>
    <property type="match status" value="1"/>
</dbReference>
<keyword evidence="7" id="KW-1133">Transmembrane helix</keyword>
<proteinExistence type="inferred from homology"/>
<dbReference type="SMART" id="SM00283">
    <property type="entry name" value="MA"/>
    <property type="match status" value="1"/>
</dbReference>
<evidence type="ECO:0000256" key="6">
    <source>
        <dbReference type="SAM" id="MobiDB-lite"/>
    </source>
</evidence>
<dbReference type="RefSeq" id="WP_115935228.1">
    <property type="nucleotide sequence ID" value="NZ_QRDW01000001.1"/>
</dbReference>
<feature type="region of interest" description="Disordered" evidence="6">
    <location>
        <begin position="254"/>
        <end position="274"/>
    </location>
</feature>
<dbReference type="Gene3D" id="1.10.287.950">
    <property type="entry name" value="Methyl-accepting chemotaxis protein"/>
    <property type="match status" value="1"/>
</dbReference>
<evidence type="ECO:0000259" key="8">
    <source>
        <dbReference type="PROSITE" id="PS50111"/>
    </source>
</evidence>
<dbReference type="InterPro" id="IPR004090">
    <property type="entry name" value="Chemotax_Me-accpt_rcpt"/>
</dbReference>
<dbReference type="PROSITE" id="PS50192">
    <property type="entry name" value="T_SNARE"/>
    <property type="match status" value="1"/>
</dbReference>
<dbReference type="GO" id="GO:0007165">
    <property type="term" value="P:signal transduction"/>
    <property type="evidence" value="ECO:0007669"/>
    <property type="project" value="UniProtKB-KW"/>
</dbReference>
<comment type="similarity">
    <text evidence="4">Belongs to the methyl-accepting chemotaxis (MCP) protein family.</text>
</comment>
<evidence type="ECO:0000259" key="9">
    <source>
        <dbReference type="PROSITE" id="PS50192"/>
    </source>
</evidence>
<dbReference type="OrthoDB" id="7293398at2"/>
<dbReference type="GO" id="GO:0006935">
    <property type="term" value="P:chemotaxis"/>
    <property type="evidence" value="ECO:0007669"/>
    <property type="project" value="InterPro"/>
</dbReference>
<dbReference type="Pfam" id="PF00015">
    <property type="entry name" value="MCPsignal"/>
    <property type="match status" value="1"/>
</dbReference>
<dbReference type="PANTHER" id="PTHR32089">
    <property type="entry name" value="METHYL-ACCEPTING CHEMOTAXIS PROTEIN MCPB"/>
    <property type="match status" value="1"/>
</dbReference>
<dbReference type="InterPro" id="IPR003660">
    <property type="entry name" value="HAMP_dom"/>
</dbReference>
<feature type="domain" description="T-SNARE coiled-coil homology" evidence="9">
    <location>
        <begin position="450"/>
        <end position="512"/>
    </location>
</feature>
<dbReference type="GO" id="GO:0004888">
    <property type="term" value="F:transmembrane signaling receptor activity"/>
    <property type="evidence" value="ECO:0007669"/>
    <property type="project" value="InterPro"/>
</dbReference>
<feature type="domain" description="HAMP" evidence="10">
    <location>
        <begin position="205"/>
        <end position="258"/>
    </location>
</feature>
<keyword evidence="7" id="KW-0812">Transmembrane</keyword>
<dbReference type="AlphaFoldDB" id="A0A3D9HXQ4"/>
<dbReference type="Gene3D" id="6.10.340.10">
    <property type="match status" value="1"/>
</dbReference>
<dbReference type="PRINTS" id="PR00260">
    <property type="entry name" value="CHEMTRNSDUCR"/>
</dbReference>
<dbReference type="Pfam" id="PF00672">
    <property type="entry name" value="HAMP"/>
    <property type="match status" value="1"/>
</dbReference>
<dbReference type="CDD" id="cd06225">
    <property type="entry name" value="HAMP"/>
    <property type="match status" value="1"/>
</dbReference>
<name>A0A3D9HXQ4_9PROT</name>
<keyword evidence="7" id="KW-0472">Membrane</keyword>
<dbReference type="InterPro" id="IPR004089">
    <property type="entry name" value="MCPsignal_dom"/>
</dbReference>
<feature type="transmembrane region" description="Helical" evidence="7">
    <location>
        <begin position="184"/>
        <end position="203"/>
    </location>
</feature>
<dbReference type="EMBL" id="QRDW01000001">
    <property type="protein sequence ID" value="RED54151.1"/>
    <property type="molecule type" value="Genomic_DNA"/>
</dbReference>
<comment type="subcellular location">
    <subcellularLocation>
        <location evidence="1">Cell inner membrane</location>
        <topology evidence="1">Multi-pass membrane protein</topology>
    </subcellularLocation>
</comment>
<dbReference type="PANTHER" id="PTHR32089:SF112">
    <property type="entry name" value="LYSOZYME-LIKE PROTEIN-RELATED"/>
    <property type="match status" value="1"/>
</dbReference>
<keyword evidence="12" id="KW-1185">Reference proteome</keyword>
<sequence>MRWLNNFPVSIKLFIAPVFLLLVISGMWLSSSLIFSAEKRTLQTLESSAFAQAAATQSLRATLIRVHGNLFRILTWDSNGINAGQVDSLLQSLATDLEESRTFLALMDSSRTNSLEQAFNHYVEAVGAFEQAFNFGQALSVITSVDEAYTALAPELENAKARTDSSAKDNVATAVERINAANTAYTIAVVIAILVAVLVTFLISRLIARPLIRTSHNIEKIANGDYTAAFKDAERTDEVGQMVRSLKVLQEKSQAADNLQASQEQQAERTRKRHQQLTEAVKAFNLSVTETLEAFEGNFNIMRQASGEMNQSAKETTTQTAEADAGIRQVSQNLNSVSEASQGLSQAIREISGQLAQATVVSSRARNASEHSAAQVNTLAATAEKIGDVVTMITEIADQTNLLALNATIEAARAGDAGKGFAVVANEVKSLATQTAKATEDITTQVNQIRGHTSDVVDALTSVTETINEVDSISTAIASAVEQQGAATSGISDNIQQANSSAGNVASMVSVVDRRAGDNVQGTEKVVTATRAVETQVAALRQAINGFISVVQEAS</sequence>
<dbReference type="SUPFAM" id="SSF58104">
    <property type="entry name" value="Methyl-accepting chemotaxis protein (MCP) signaling domain"/>
    <property type="match status" value="1"/>
</dbReference>
<dbReference type="InterPro" id="IPR000727">
    <property type="entry name" value="T_SNARE_dom"/>
</dbReference>
<feature type="domain" description="Methyl-accepting transducer" evidence="8">
    <location>
        <begin position="298"/>
        <end position="534"/>
    </location>
</feature>
<dbReference type="GO" id="GO:0005886">
    <property type="term" value="C:plasma membrane"/>
    <property type="evidence" value="ECO:0007669"/>
    <property type="project" value="UniProtKB-SubCell"/>
</dbReference>
<evidence type="ECO:0000256" key="7">
    <source>
        <dbReference type="SAM" id="Phobius"/>
    </source>
</evidence>
<keyword evidence="3 5" id="KW-0807">Transducer</keyword>
<gene>
    <name evidence="11" type="ORF">DFP90_101954</name>
</gene>